<dbReference type="PANTHER" id="PTHR47816:SF5">
    <property type="entry name" value="RIBOSOMAL RNA LARGE SUBUNIT METHYLTRANSFERASE G"/>
    <property type="match status" value="1"/>
</dbReference>
<evidence type="ECO:0000256" key="4">
    <source>
        <dbReference type="ARBA" id="ARBA00022679"/>
    </source>
</evidence>
<organism evidence="8 9">
    <name type="scientific">Granulosicoccus antarcticus IMCC3135</name>
    <dbReference type="NCBI Taxonomy" id="1192854"/>
    <lineage>
        <taxon>Bacteria</taxon>
        <taxon>Pseudomonadati</taxon>
        <taxon>Pseudomonadota</taxon>
        <taxon>Gammaproteobacteria</taxon>
        <taxon>Chromatiales</taxon>
        <taxon>Granulosicoccaceae</taxon>
        <taxon>Granulosicoccus</taxon>
    </lineage>
</organism>
<evidence type="ECO:0000256" key="5">
    <source>
        <dbReference type="ARBA" id="ARBA00022691"/>
    </source>
</evidence>
<dbReference type="InterPro" id="IPR002052">
    <property type="entry name" value="DNA_methylase_N6_adenine_CS"/>
</dbReference>
<dbReference type="Proteomes" id="UP000250079">
    <property type="component" value="Chromosome"/>
</dbReference>
<protein>
    <submittedName>
        <fullName evidence="8">Ribosomal RNA large subunit methyltransferase G</fullName>
        <ecNumber evidence="8">2.1.1.174</ecNumber>
    </submittedName>
</protein>
<name>A0A2Z2NZU9_9GAMM</name>
<dbReference type="AlphaFoldDB" id="A0A2Z2NZU9"/>
<dbReference type="GO" id="GO:0003676">
    <property type="term" value="F:nucleic acid binding"/>
    <property type="evidence" value="ECO:0007669"/>
    <property type="project" value="InterPro"/>
</dbReference>
<dbReference type="InterPro" id="IPR029063">
    <property type="entry name" value="SAM-dependent_MTases_sf"/>
</dbReference>
<feature type="domain" description="RlmG N-terminal" evidence="7">
    <location>
        <begin position="8"/>
        <end position="176"/>
    </location>
</feature>
<reference evidence="8 9" key="1">
    <citation type="submission" date="2016-12" db="EMBL/GenBank/DDBJ databases">
        <authorList>
            <person name="Song W.-J."/>
            <person name="Kurnit D.M."/>
        </authorList>
    </citation>
    <scope>NUCLEOTIDE SEQUENCE [LARGE SCALE GENOMIC DNA]</scope>
    <source>
        <strain evidence="8 9">IMCC3135</strain>
    </source>
</reference>
<keyword evidence="3 8" id="KW-0489">Methyltransferase</keyword>
<dbReference type="RefSeq" id="WP_088917949.1">
    <property type="nucleotide sequence ID" value="NZ_CP018632.1"/>
</dbReference>
<dbReference type="InterPro" id="IPR007848">
    <property type="entry name" value="Small_mtfrase_dom"/>
</dbReference>
<evidence type="ECO:0000256" key="3">
    <source>
        <dbReference type="ARBA" id="ARBA00022603"/>
    </source>
</evidence>
<proteinExistence type="predicted"/>
<keyword evidence="1" id="KW-0963">Cytoplasm</keyword>
<dbReference type="InterPro" id="IPR017237">
    <property type="entry name" value="RLMG"/>
</dbReference>
<accession>A0A2Z2NZU9</accession>
<dbReference type="InterPro" id="IPR058679">
    <property type="entry name" value="RlmG_N"/>
</dbReference>
<sequence length="387" mass="42759">MPGPCDGFRLHRWPRVQNDPLQAWDAADEFVLQHVATLELPQSPRVLLINDSYGALATCLHHYSPVSWSDSSLSHRAAAENLLNNDIDTPLRALPSTEAPQGMFDLVLIRVPKTTALLEDQLARLRPHVHAGTIIVAGAMIKHLQKSAFACFEQYLGPVTTSLGVKKARLIFATIDETLAAPESPYPTQFHDAEMQIALFNHANVFSRDHLDHGARFLLSQYDQLPRVDDAIDLGCGNGVLGIRLQQRQPEAKVQFIDESYSAVASAILNYQTLIPGESSELESGVGSETESGSAPSFVVADSLEHRAAESTKLVLCNPPFHQQHVLGDRIAQAMFLDSKRCLEQGGELWVVSNRHLDYGSSLQRLFGHCRTVASNKKFVVFRAVKR</sequence>
<dbReference type="InterPro" id="IPR046977">
    <property type="entry name" value="RsmC/RlmG"/>
</dbReference>
<dbReference type="PIRSF" id="PIRSF037565">
    <property type="entry name" value="RRNA_m2G_Mtase_RsmD_prd"/>
    <property type="match status" value="1"/>
</dbReference>
<evidence type="ECO:0000256" key="2">
    <source>
        <dbReference type="ARBA" id="ARBA00022552"/>
    </source>
</evidence>
<keyword evidence="9" id="KW-1185">Reference proteome</keyword>
<dbReference type="GO" id="GO:0052916">
    <property type="term" value="F:23S rRNA (guanine(1835)-N(2))-methyltransferase activity"/>
    <property type="evidence" value="ECO:0007669"/>
    <property type="project" value="UniProtKB-EC"/>
</dbReference>
<evidence type="ECO:0000259" key="7">
    <source>
        <dbReference type="Pfam" id="PF26049"/>
    </source>
</evidence>
<dbReference type="Gene3D" id="3.40.50.150">
    <property type="entry name" value="Vaccinia Virus protein VP39"/>
    <property type="match status" value="2"/>
</dbReference>
<dbReference type="GO" id="GO:0005737">
    <property type="term" value="C:cytoplasm"/>
    <property type="evidence" value="ECO:0007669"/>
    <property type="project" value="InterPro"/>
</dbReference>
<dbReference type="SUPFAM" id="SSF53335">
    <property type="entry name" value="S-adenosyl-L-methionine-dependent methyltransferases"/>
    <property type="match status" value="1"/>
</dbReference>
<keyword evidence="2" id="KW-0698">rRNA processing</keyword>
<evidence type="ECO:0000313" key="8">
    <source>
        <dbReference type="EMBL" id="ASJ72654.1"/>
    </source>
</evidence>
<gene>
    <name evidence="8" type="primary">rlmG</name>
    <name evidence="8" type="ORF">IMCC3135_12830</name>
</gene>
<dbReference type="PANTHER" id="PTHR47816">
    <property type="entry name" value="RIBOSOMAL RNA SMALL SUBUNIT METHYLTRANSFERASE C"/>
    <property type="match status" value="1"/>
</dbReference>
<dbReference type="PROSITE" id="PS00092">
    <property type="entry name" value="N6_MTASE"/>
    <property type="match status" value="1"/>
</dbReference>
<dbReference type="Pfam" id="PF05175">
    <property type="entry name" value="MTS"/>
    <property type="match status" value="1"/>
</dbReference>
<dbReference type="OrthoDB" id="29650at2"/>
<evidence type="ECO:0000313" key="9">
    <source>
        <dbReference type="Proteomes" id="UP000250079"/>
    </source>
</evidence>
<keyword evidence="4 8" id="KW-0808">Transferase</keyword>
<evidence type="ECO:0000256" key="1">
    <source>
        <dbReference type="ARBA" id="ARBA00022490"/>
    </source>
</evidence>
<feature type="domain" description="Methyltransferase small" evidence="6">
    <location>
        <begin position="197"/>
        <end position="382"/>
    </location>
</feature>
<evidence type="ECO:0000259" key="6">
    <source>
        <dbReference type="Pfam" id="PF05175"/>
    </source>
</evidence>
<dbReference type="Pfam" id="PF26049">
    <property type="entry name" value="RLMG_N"/>
    <property type="match status" value="1"/>
</dbReference>
<dbReference type="EMBL" id="CP018632">
    <property type="protein sequence ID" value="ASJ72654.1"/>
    <property type="molecule type" value="Genomic_DNA"/>
</dbReference>
<dbReference type="KEGG" id="gai:IMCC3135_12830"/>
<keyword evidence="5" id="KW-0949">S-adenosyl-L-methionine</keyword>
<dbReference type="EC" id="2.1.1.174" evidence="8"/>